<reference evidence="9" key="1">
    <citation type="submission" date="2016-11" db="EMBL/GenBank/DDBJ databases">
        <authorList>
            <person name="Varghese N."/>
            <person name="Submissions S."/>
        </authorList>
    </citation>
    <scope>NUCLEOTIDE SEQUENCE [LARGE SCALE GENOMIC DNA]</scope>
    <source>
        <strain evidence="9">DSM 12395</strain>
    </source>
</reference>
<dbReference type="InterPro" id="IPR033463">
    <property type="entry name" value="sCache_3"/>
</dbReference>
<dbReference type="SUPFAM" id="SSF158472">
    <property type="entry name" value="HAMP domain-like"/>
    <property type="match status" value="1"/>
</dbReference>
<dbReference type="InterPro" id="IPR036390">
    <property type="entry name" value="WH_DNA-bd_sf"/>
</dbReference>
<evidence type="ECO:0000256" key="3">
    <source>
        <dbReference type="ARBA" id="ARBA00022692"/>
    </source>
</evidence>
<dbReference type="InterPro" id="IPR051271">
    <property type="entry name" value="2C-system_Tx_regulators"/>
</dbReference>
<dbReference type="PROSITE" id="PS50885">
    <property type="entry name" value="HAMP"/>
    <property type="match status" value="1"/>
</dbReference>
<protein>
    <submittedName>
        <fullName evidence="8">Methyl-accepting chemotaxis protein</fullName>
    </submittedName>
</protein>
<name>A0A1M4XH33_9FIRM</name>
<dbReference type="SUPFAM" id="SSF46785">
    <property type="entry name" value="Winged helix' DNA-binding domain"/>
    <property type="match status" value="1"/>
</dbReference>
<dbReference type="Pfam" id="PF08279">
    <property type="entry name" value="HTH_11"/>
    <property type="match status" value="1"/>
</dbReference>
<feature type="transmembrane region" description="Helical" evidence="6">
    <location>
        <begin position="181"/>
        <end position="202"/>
    </location>
</feature>
<dbReference type="RefSeq" id="WP_073237947.1">
    <property type="nucleotide sequence ID" value="NZ_FQUY01000008.1"/>
</dbReference>
<feature type="transmembrane region" description="Helical" evidence="6">
    <location>
        <begin position="6"/>
        <end position="29"/>
    </location>
</feature>
<evidence type="ECO:0000313" key="9">
    <source>
        <dbReference type="Proteomes" id="UP000184148"/>
    </source>
</evidence>
<dbReference type="OrthoDB" id="9814363at2"/>
<evidence type="ECO:0000256" key="1">
    <source>
        <dbReference type="ARBA" id="ARBA00004651"/>
    </source>
</evidence>
<organism evidence="8 9">
    <name type="scientific">Desulforamulus putei DSM 12395</name>
    <dbReference type="NCBI Taxonomy" id="1121429"/>
    <lineage>
        <taxon>Bacteria</taxon>
        <taxon>Bacillati</taxon>
        <taxon>Bacillota</taxon>
        <taxon>Clostridia</taxon>
        <taxon>Eubacteriales</taxon>
        <taxon>Peptococcaceae</taxon>
        <taxon>Desulforamulus</taxon>
    </lineage>
</organism>
<dbReference type="InterPro" id="IPR013196">
    <property type="entry name" value="HTH_11"/>
</dbReference>
<proteinExistence type="predicted"/>
<comment type="subcellular location">
    <subcellularLocation>
        <location evidence="1">Cell membrane</location>
        <topology evidence="1">Multi-pass membrane protein</topology>
    </subcellularLocation>
</comment>
<evidence type="ECO:0000256" key="5">
    <source>
        <dbReference type="ARBA" id="ARBA00023136"/>
    </source>
</evidence>
<evidence type="ECO:0000256" key="6">
    <source>
        <dbReference type="SAM" id="Phobius"/>
    </source>
</evidence>
<sequence>MQSLKQQITILVVVVTLVLAVCFMTAVGLQIKKSSELAAITKAKSDMATAKTIIDLKYPGPWRVVDGYLYKGDVKINNNFEIVDYISSLTGDTCTLFLGSTRVSTTIKKSDGQRAVGTHSSDVVAKSVLANGKEYLGEAEVVGEKYQTAYSPLYDERGNIIGMFYVGISKKFYDELLYESLLRMAFIGVALTLLVFVGSLYFTQRFIIKPLKLITAETQKVTSGSISAPVEIGSKNEIGELAQSFNQLVEWIQALTYQISKTTGATLPQANSFSNADLKNETVLPNNQSKEDREDWGELPKGLNEVTLQQILSYLKNRQGNLSVSEIAEEVKLTKVTVRRYLDFMEKCGRVKVEMQYGPIGRPLKLYTFLK</sequence>
<dbReference type="GO" id="GO:0005886">
    <property type="term" value="C:plasma membrane"/>
    <property type="evidence" value="ECO:0007669"/>
    <property type="project" value="UniProtKB-SubCell"/>
</dbReference>
<keyword evidence="9" id="KW-1185">Reference proteome</keyword>
<dbReference type="STRING" id="1121429.SAMN02745133_01448"/>
<dbReference type="AlphaFoldDB" id="A0A1M4XH33"/>
<dbReference type="GO" id="GO:0000156">
    <property type="term" value="F:phosphorelay response regulator activity"/>
    <property type="evidence" value="ECO:0007669"/>
    <property type="project" value="TreeGrafter"/>
</dbReference>
<dbReference type="InterPro" id="IPR003660">
    <property type="entry name" value="HAMP_dom"/>
</dbReference>
<keyword evidence="4 6" id="KW-1133">Transmembrane helix</keyword>
<evidence type="ECO:0000313" key="8">
    <source>
        <dbReference type="EMBL" id="SHE92666.1"/>
    </source>
</evidence>
<dbReference type="Gene3D" id="6.10.340.10">
    <property type="match status" value="1"/>
</dbReference>
<dbReference type="InterPro" id="IPR029151">
    <property type="entry name" value="Sensor-like_sf"/>
</dbReference>
<dbReference type="CDD" id="cd06225">
    <property type="entry name" value="HAMP"/>
    <property type="match status" value="1"/>
</dbReference>
<dbReference type="EMBL" id="FQUY01000008">
    <property type="protein sequence ID" value="SHE92666.1"/>
    <property type="molecule type" value="Genomic_DNA"/>
</dbReference>
<dbReference type="SMART" id="SM00304">
    <property type="entry name" value="HAMP"/>
    <property type="match status" value="1"/>
</dbReference>
<gene>
    <name evidence="8" type="ORF">SAMN02745133_01448</name>
</gene>
<dbReference type="PANTHER" id="PTHR45526:SF1">
    <property type="entry name" value="TRANSCRIPTIONAL REGULATORY PROTEIN DCUR-RELATED"/>
    <property type="match status" value="1"/>
</dbReference>
<evidence type="ECO:0000256" key="2">
    <source>
        <dbReference type="ARBA" id="ARBA00022475"/>
    </source>
</evidence>
<dbReference type="Gene3D" id="1.10.10.10">
    <property type="entry name" value="Winged helix-like DNA-binding domain superfamily/Winged helix DNA-binding domain"/>
    <property type="match status" value="1"/>
</dbReference>
<keyword evidence="2" id="KW-1003">Cell membrane</keyword>
<keyword evidence="3 6" id="KW-0812">Transmembrane</keyword>
<dbReference type="InterPro" id="IPR036388">
    <property type="entry name" value="WH-like_DNA-bd_sf"/>
</dbReference>
<feature type="domain" description="HAMP" evidence="7">
    <location>
        <begin position="205"/>
        <end position="257"/>
    </location>
</feature>
<dbReference type="PANTHER" id="PTHR45526">
    <property type="entry name" value="TRANSCRIPTIONAL REGULATORY PROTEIN DPIA"/>
    <property type="match status" value="1"/>
</dbReference>
<dbReference type="InterPro" id="IPR011991">
    <property type="entry name" value="ArsR-like_HTH"/>
</dbReference>
<evidence type="ECO:0000259" key="7">
    <source>
        <dbReference type="PROSITE" id="PS50885"/>
    </source>
</evidence>
<dbReference type="Proteomes" id="UP000184148">
    <property type="component" value="Unassembled WGS sequence"/>
</dbReference>
<dbReference type="Pfam" id="PF00672">
    <property type="entry name" value="HAMP"/>
    <property type="match status" value="1"/>
</dbReference>
<evidence type="ECO:0000256" key="4">
    <source>
        <dbReference type="ARBA" id="ARBA00022989"/>
    </source>
</evidence>
<dbReference type="SUPFAM" id="SSF103190">
    <property type="entry name" value="Sensory domain-like"/>
    <property type="match status" value="1"/>
</dbReference>
<accession>A0A1M4XH33</accession>
<keyword evidence="5 6" id="KW-0472">Membrane</keyword>
<dbReference type="CDD" id="cd00090">
    <property type="entry name" value="HTH_ARSR"/>
    <property type="match status" value="1"/>
</dbReference>
<dbReference type="Pfam" id="PF17202">
    <property type="entry name" value="sCache_3_3"/>
    <property type="match status" value="1"/>
</dbReference>